<evidence type="ECO:0000256" key="1">
    <source>
        <dbReference type="SAM" id="MobiDB-lite"/>
    </source>
</evidence>
<dbReference type="PANTHER" id="PTHR21845">
    <property type="entry name" value="TRANSMEMBRANE ANCHOR PROTEIN 1"/>
    <property type="match status" value="1"/>
</dbReference>
<name>A0AA88HLY9_ARTSF</name>
<evidence type="ECO:0000313" key="4">
    <source>
        <dbReference type="EMBL" id="KAK2711393.1"/>
    </source>
</evidence>
<evidence type="ECO:0000256" key="2">
    <source>
        <dbReference type="SAM" id="Phobius"/>
    </source>
</evidence>
<comment type="caution">
    <text evidence="4">The sequence shown here is derived from an EMBL/GenBank/DDBJ whole genome shotgun (WGS) entry which is preliminary data.</text>
</comment>
<sequence length="139" mass="16069">MSIKYLSDFSLLSFNLDTFFILSVGTSLVVIAITFLLSTKFSRWGFEPDKSRKCEDDQYVEKSEGETHLKSEKAASHQRERIADALNTVRAGLTDEQLETEQQIRKQQLEAIFSLLRNNEEKFGPVSKDEIEDQLRLYQ</sequence>
<dbReference type="Pfam" id="PF25473">
    <property type="entry name" value="MXRA7_helical"/>
    <property type="match status" value="1"/>
</dbReference>
<dbReference type="PANTHER" id="PTHR21845:SF2">
    <property type="entry name" value="MATRIX-REMODELING-ASSOCIATED PROTEIN 7"/>
    <property type="match status" value="1"/>
</dbReference>
<protein>
    <recommendedName>
        <fullName evidence="3">Matrix-remodeling-associated protein 7 helical domain-containing protein</fullName>
    </recommendedName>
</protein>
<feature type="transmembrane region" description="Helical" evidence="2">
    <location>
        <begin position="20"/>
        <end position="37"/>
    </location>
</feature>
<dbReference type="AlphaFoldDB" id="A0AA88HLY9"/>
<keyword evidence="5" id="KW-1185">Reference proteome</keyword>
<keyword evidence="2" id="KW-1133">Transmembrane helix</keyword>
<feature type="domain" description="Matrix-remodeling-associated protein 7 helical" evidence="3">
    <location>
        <begin position="87"/>
        <end position="138"/>
    </location>
</feature>
<evidence type="ECO:0000313" key="5">
    <source>
        <dbReference type="Proteomes" id="UP001187531"/>
    </source>
</evidence>
<reference evidence="4" key="1">
    <citation type="submission" date="2023-07" db="EMBL/GenBank/DDBJ databases">
        <title>Chromosome-level genome assembly of Artemia franciscana.</title>
        <authorList>
            <person name="Jo E."/>
        </authorList>
    </citation>
    <scope>NUCLEOTIDE SEQUENCE</scope>
    <source>
        <tissue evidence="4">Whole body</tissue>
    </source>
</reference>
<evidence type="ECO:0000259" key="3">
    <source>
        <dbReference type="Pfam" id="PF25473"/>
    </source>
</evidence>
<keyword evidence="2" id="KW-0812">Transmembrane</keyword>
<accession>A0AA88HLY9</accession>
<dbReference type="Proteomes" id="UP001187531">
    <property type="component" value="Unassembled WGS sequence"/>
</dbReference>
<feature type="region of interest" description="Disordered" evidence="1">
    <location>
        <begin position="57"/>
        <end position="79"/>
    </location>
</feature>
<gene>
    <name evidence="4" type="ORF">QYM36_012543</name>
</gene>
<keyword evidence="2" id="KW-0472">Membrane</keyword>
<proteinExistence type="predicted"/>
<dbReference type="InterPro" id="IPR057534">
    <property type="entry name" value="MXRA7_helical"/>
</dbReference>
<dbReference type="InterPro" id="IPR026622">
    <property type="entry name" value="Mxra7"/>
</dbReference>
<dbReference type="EMBL" id="JAVRJZ010000016">
    <property type="protein sequence ID" value="KAK2711393.1"/>
    <property type="molecule type" value="Genomic_DNA"/>
</dbReference>
<organism evidence="4 5">
    <name type="scientific">Artemia franciscana</name>
    <name type="common">Brine shrimp</name>
    <name type="synonym">Artemia sanfranciscana</name>
    <dbReference type="NCBI Taxonomy" id="6661"/>
    <lineage>
        <taxon>Eukaryota</taxon>
        <taxon>Metazoa</taxon>
        <taxon>Ecdysozoa</taxon>
        <taxon>Arthropoda</taxon>
        <taxon>Crustacea</taxon>
        <taxon>Branchiopoda</taxon>
        <taxon>Anostraca</taxon>
        <taxon>Artemiidae</taxon>
        <taxon>Artemia</taxon>
    </lineage>
</organism>